<reference evidence="1" key="1">
    <citation type="submission" date="2018-05" db="EMBL/GenBank/DDBJ databases">
        <authorList>
            <person name="Lanie J.A."/>
            <person name="Ng W.-L."/>
            <person name="Kazmierczak K.M."/>
            <person name="Andrzejewski T.M."/>
            <person name="Davidsen T.M."/>
            <person name="Wayne K.J."/>
            <person name="Tettelin H."/>
            <person name="Glass J.I."/>
            <person name="Rusch D."/>
            <person name="Podicherti R."/>
            <person name="Tsui H.-C.T."/>
            <person name="Winkler M.E."/>
        </authorList>
    </citation>
    <scope>NUCLEOTIDE SEQUENCE</scope>
</reference>
<dbReference type="EMBL" id="UINC01064787">
    <property type="protein sequence ID" value="SVB93782.1"/>
    <property type="molecule type" value="Genomic_DNA"/>
</dbReference>
<organism evidence="1">
    <name type="scientific">marine metagenome</name>
    <dbReference type="NCBI Taxonomy" id="408172"/>
    <lineage>
        <taxon>unclassified sequences</taxon>
        <taxon>metagenomes</taxon>
        <taxon>ecological metagenomes</taxon>
    </lineage>
</organism>
<sequence length="453" mass="49442">GIANGSETITVTPAANSVYDNYGNAAGTSQSNNTATLKDGRILVINGLRHHNSQGYENRIMRMNKDRYLLAYRDYGYLQTFTISDDGATITEVANLYHATSTVYQQDLLQINSDTYILAYGGYDAQTGHGQHIKTFKVKPDGSSIIEIGDLVHDTYYSVNNQVSMVRVDHDTYAIAYYGYNQPTDNALAGYIKTFTVSGGTITEVAKLKHEATTVYDNSFIQVDENTFALAWSDASQDGLITTFTIPADGSTITEVATLEHDTDYGRYPSFEQLDSDTYVLAYTGVNYDGFIKTFTIAADGATITQVASLEHDEIYGEYNSLVRSNNNSFLLAYEGEDSDGYLKTFTIPDDGSSITQVSSYEHDPNYVLENHMVQIDHDSYVLAMYGTHTHTGTSSTGAYVRTIDTPALATTTVPRISSVALAADNSTVAVKFNEAVYNTNGGSGALQASDFA</sequence>
<feature type="non-terminal residue" evidence="1">
    <location>
        <position position="453"/>
    </location>
</feature>
<gene>
    <name evidence="1" type="ORF">METZ01_LOCUS246636</name>
</gene>
<evidence type="ECO:0008006" key="2">
    <source>
        <dbReference type="Google" id="ProtNLM"/>
    </source>
</evidence>
<accession>A0A382I386</accession>
<dbReference type="AlphaFoldDB" id="A0A382I386"/>
<protein>
    <recommendedName>
        <fullName evidence="2">SbsA Ig-like domain-containing protein</fullName>
    </recommendedName>
</protein>
<evidence type="ECO:0000313" key="1">
    <source>
        <dbReference type="EMBL" id="SVB93782.1"/>
    </source>
</evidence>
<dbReference type="SUPFAM" id="SSF82171">
    <property type="entry name" value="DPP6 N-terminal domain-like"/>
    <property type="match status" value="1"/>
</dbReference>
<name>A0A382I386_9ZZZZ</name>
<proteinExistence type="predicted"/>
<feature type="non-terminal residue" evidence="1">
    <location>
        <position position="1"/>
    </location>
</feature>